<protein>
    <recommendedName>
        <fullName evidence="7">Myb-like domain-containing protein</fullName>
    </recommendedName>
</protein>
<keyword evidence="6" id="KW-1185">Reference proteome</keyword>
<dbReference type="InterPro" id="IPR037830">
    <property type="entry name" value="ZZZ3"/>
</dbReference>
<reference evidence="5 6" key="1">
    <citation type="submission" date="2014-04" db="EMBL/GenBank/DDBJ databases">
        <authorList>
            <consortium name="DOE Joint Genome Institute"/>
            <person name="Kuo A."/>
            <person name="Ruytinx J."/>
            <person name="Rineau F."/>
            <person name="Colpaert J."/>
            <person name="Kohler A."/>
            <person name="Nagy L.G."/>
            <person name="Floudas D."/>
            <person name="Copeland A."/>
            <person name="Barry K.W."/>
            <person name="Cichocki N."/>
            <person name="Veneault-Fourrey C."/>
            <person name="LaButti K."/>
            <person name="Lindquist E.A."/>
            <person name="Lipzen A."/>
            <person name="Lundell T."/>
            <person name="Morin E."/>
            <person name="Murat C."/>
            <person name="Sun H."/>
            <person name="Tunlid A."/>
            <person name="Henrissat B."/>
            <person name="Grigoriev I.V."/>
            <person name="Hibbett D.S."/>
            <person name="Martin F."/>
            <person name="Nordberg H.P."/>
            <person name="Cantor M.N."/>
            <person name="Hua S.X."/>
        </authorList>
    </citation>
    <scope>NUCLEOTIDE SEQUENCE [LARGE SCALE GENOMIC DNA]</scope>
    <source>
        <strain evidence="5 6">UH-Slu-Lm8-n1</strain>
    </source>
</reference>
<dbReference type="PROSITE" id="PS50090">
    <property type="entry name" value="MYB_LIKE"/>
    <property type="match status" value="1"/>
</dbReference>
<dbReference type="HOGENOM" id="CLU_039073_0_0_1"/>
<evidence type="ECO:0008006" key="7">
    <source>
        <dbReference type="Google" id="ProtNLM"/>
    </source>
</evidence>
<feature type="coiled-coil region" evidence="1">
    <location>
        <begin position="16"/>
        <end position="43"/>
    </location>
</feature>
<feature type="compositionally biased region" description="Polar residues" evidence="2">
    <location>
        <begin position="250"/>
        <end position="264"/>
    </location>
</feature>
<dbReference type="STRING" id="930992.A0A0D0C0Y0"/>
<reference evidence="6" key="2">
    <citation type="submission" date="2015-01" db="EMBL/GenBank/DDBJ databases">
        <title>Evolutionary Origins and Diversification of the Mycorrhizal Mutualists.</title>
        <authorList>
            <consortium name="DOE Joint Genome Institute"/>
            <consortium name="Mycorrhizal Genomics Consortium"/>
            <person name="Kohler A."/>
            <person name="Kuo A."/>
            <person name="Nagy L.G."/>
            <person name="Floudas D."/>
            <person name="Copeland A."/>
            <person name="Barry K.W."/>
            <person name="Cichocki N."/>
            <person name="Veneault-Fourrey C."/>
            <person name="LaButti K."/>
            <person name="Lindquist E.A."/>
            <person name="Lipzen A."/>
            <person name="Lundell T."/>
            <person name="Morin E."/>
            <person name="Murat C."/>
            <person name="Riley R."/>
            <person name="Ohm R."/>
            <person name="Sun H."/>
            <person name="Tunlid A."/>
            <person name="Henrissat B."/>
            <person name="Grigoriev I.V."/>
            <person name="Hibbett D.S."/>
            <person name="Martin F."/>
        </authorList>
    </citation>
    <scope>NUCLEOTIDE SEQUENCE [LARGE SCALE GENOMIC DNA]</scope>
    <source>
        <strain evidence="6">UH-Slu-Lm8-n1</strain>
    </source>
</reference>
<dbReference type="InParanoid" id="A0A0D0C0Y0"/>
<feature type="compositionally biased region" description="Polar residues" evidence="2">
    <location>
        <begin position="190"/>
        <end position="200"/>
    </location>
</feature>
<dbReference type="InterPro" id="IPR009057">
    <property type="entry name" value="Homeodomain-like_sf"/>
</dbReference>
<feature type="compositionally biased region" description="Basic residues" evidence="2">
    <location>
        <begin position="201"/>
        <end position="212"/>
    </location>
</feature>
<feature type="region of interest" description="Disordered" evidence="2">
    <location>
        <begin position="243"/>
        <end position="326"/>
    </location>
</feature>
<dbReference type="AlphaFoldDB" id="A0A0D0C0Y0"/>
<feature type="compositionally biased region" description="Basic residues" evidence="2">
    <location>
        <begin position="314"/>
        <end position="323"/>
    </location>
</feature>
<evidence type="ECO:0000256" key="1">
    <source>
        <dbReference type="SAM" id="Coils"/>
    </source>
</evidence>
<dbReference type="InterPro" id="IPR017930">
    <property type="entry name" value="Myb_dom"/>
</dbReference>
<proteinExistence type="predicted"/>
<dbReference type="EMBL" id="KN835137">
    <property type="protein sequence ID" value="KIK48493.1"/>
    <property type="molecule type" value="Genomic_DNA"/>
</dbReference>
<evidence type="ECO:0000259" key="3">
    <source>
        <dbReference type="PROSITE" id="PS50090"/>
    </source>
</evidence>
<feature type="compositionally biased region" description="Polar residues" evidence="2">
    <location>
        <begin position="289"/>
        <end position="310"/>
    </location>
</feature>
<feature type="compositionally biased region" description="Low complexity" evidence="2">
    <location>
        <begin position="269"/>
        <end position="280"/>
    </location>
</feature>
<dbReference type="CDD" id="cd00167">
    <property type="entry name" value="SANT"/>
    <property type="match status" value="1"/>
</dbReference>
<evidence type="ECO:0000259" key="4">
    <source>
        <dbReference type="PROSITE" id="PS51294"/>
    </source>
</evidence>
<dbReference type="PANTHER" id="PTHR22705:SF0">
    <property type="entry name" value="ZZ-TYPE ZINC FINGER-CONTAINING PROTEIN 3"/>
    <property type="match status" value="1"/>
</dbReference>
<feature type="compositionally biased region" description="Basic and acidic residues" evidence="2">
    <location>
        <begin position="378"/>
        <end position="389"/>
    </location>
</feature>
<gene>
    <name evidence="5" type="ORF">CY34DRAFT_71692</name>
</gene>
<dbReference type="InterPro" id="IPR001005">
    <property type="entry name" value="SANT/Myb"/>
</dbReference>
<name>A0A0D0C0Y0_9AGAM</name>
<feature type="region of interest" description="Disordered" evidence="2">
    <location>
        <begin position="365"/>
        <end position="392"/>
    </location>
</feature>
<dbReference type="SUPFAM" id="SSF46689">
    <property type="entry name" value="Homeodomain-like"/>
    <property type="match status" value="1"/>
</dbReference>
<keyword evidence="1" id="KW-0175">Coiled coil</keyword>
<feature type="domain" description="HTH myb-type" evidence="4">
    <location>
        <begin position="386"/>
        <end position="445"/>
    </location>
</feature>
<dbReference type="SMART" id="SM00717">
    <property type="entry name" value="SANT"/>
    <property type="match status" value="1"/>
</dbReference>
<dbReference type="PROSITE" id="PS51294">
    <property type="entry name" value="HTH_MYB"/>
    <property type="match status" value="1"/>
</dbReference>
<dbReference type="Proteomes" id="UP000054485">
    <property type="component" value="Unassembled WGS sequence"/>
</dbReference>
<sequence>MDSRRAETLEALSAYIQTQKSLLSRAETDLDRLRKLKADALSQPKAFTENIVHRVVNGTPSIIILQFNSPGLRLSENNECSVSPLANEVHWQVFSSADPTPLRTFAVRKRLTHTEWSVPHTTQHSPLSALQQFVKDARRIIIDPVLEGLDPDNAIYLTSNSNLTASPFHASLDQPTLSEDEAMEEEKQTKSPPVQESFTTTRRRERAHAKIQKLKERKITHDAAIESGETADAVFVRNDVDDESGEVDISESSLWPSGNDSTSMDADDSTNTTVPSTPSTIAPPELAQPLTSWSKRRTSTINQRLITQSDRLNRSSRSRKLHVKLQPQSLDDNLEANAESMSIIIPPPTLGKRSRNSADAKNIIRKFKAEPSPPAPEPKADTDKPRPETYKQAWSVSEQHLLERLLDEIPDGERNRWAKISQAMGGRRTPRQVASRVQKYFEKLKRFGVGVEKKSKTS</sequence>
<dbReference type="OrthoDB" id="424753at2759"/>
<evidence type="ECO:0000313" key="5">
    <source>
        <dbReference type="EMBL" id="KIK48493.1"/>
    </source>
</evidence>
<evidence type="ECO:0000313" key="6">
    <source>
        <dbReference type="Proteomes" id="UP000054485"/>
    </source>
</evidence>
<feature type="region of interest" description="Disordered" evidence="2">
    <location>
        <begin position="180"/>
        <end position="213"/>
    </location>
</feature>
<organism evidence="5 6">
    <name type="scientific">Suillus luteus UH-Slu-Lm8-n1</name>
    <dbReference type="NCBI Taxonomy" id="930992"/>
    <lineage>
        <taxon>Eukaryota</taxon>
        <taxon>Fungi</taxon>
        <taxon>Dikarya</taxon>
        <taxon>Basidiomycota</taxon>
        <taxon>Agaricomycotina</taxon>
        <taxon>Agaricomycetes</taxon>
        <taxon>Agaricomycetidae</taxon>
        <taxon>Boletales</taxon>
        <taxon>Suillineae</taxon>
        <taxon>Suillaceae</taxon>
        <taxon>Suillus</taxon>
    </lineage>
</organism>
<dbReference type="Pfam" id="PF23082">
    <property type="entry name" value="Myb_DNA-binding_2"/>
    <property type="match status" value="1"/>
</dbReference>
<feature type="domain" description="Myb-like" evidence="3">
    <location>
        <begin position="386"/>
        <end position="441"/>
    </location>
</feature>
<dbReference type="Gene3D" id="1.10.10.60">
    <property type="entry name" value="Homeodomain-like"/>
    <property type="match status" value="1"/>
</dbReference>
<evidence type="ECO:0000256" key="2">
    <source>
        <dbReference type="SAM" id="MobiDB-lite"/>
    </source>
</evidence>
<accession>A0A0D0C0Y0</accession>
<dbReference type="PANTHER" id="PTHR22705">
    <property type="entry name" value="ZINC FINGER, ZZ DOMAIN CONTAINING 3"/>
    <property type="match status" value="1"/>
</dbReference>